<comment type="caution">
    <text evidence="3">The sequence shown here is derived from an EMBL/GenBank/DDBJ whole genome shotgun (WGS) entry which is preliminary data.</text>
</comment>
<evidence type="ECO:0000259" key="2">
    <source>
        <dbReference type="Pfam" id="PF12937"/>
    </source>
</evidence>
<evidence type="ECO:0000313" key="3">
    <source>
        <dbReference type="EMBL" id="MED6106353.1"/>
    </source>
</evidence>
<gene>
    <name evidence="3" type="ORF">PIB30_004127</name>
</gene>
<dbReference type="CDD" id="cd09917">
    <property type="entry name" value="F-box_SF"/>
    <property type="match status" value="1"/>
</dbReference>
<feature type="domain" description="KIB1-4 beta-propeller" evidence="1">
    <location>
        <begin position="61"/>
        <end position="361"/>
    </location>
</feature>
<dbReference type="Pfam" id="PF12937">
    <property type="entry name" value="F-box-like"/>
    <property type="match status" value="1"/>
</dbReference>
<name>A0ABU6Q3E1_9FABA</name>
<keyword evidence="4" id="KW-1185">Reference proteome</keyword>
<dbReference type="Pfam" id="PF03478">
    <property type="entry name" value="Beta-prop_KIB1-4"/>
    <property type="match status" value="1"/>
</dbReference>
<organism evidence="3 4">
    <name type="scientific">Stylosanthes scabra</name>
    <dbReference type="NCBI Taxonomy" id="79078"/>
    <lineage>
        <taxon>Eukaryota</taxon>
        <taxon>Viridiplantae</taxon>
        <taxon>Streptophyta</taxon>
        <taxon>Embryophyta</taxon>
        <taxon>Tracheophyta</taxon>
        <taxon>Spermatophyta</taxon>
        <taxon>Magnoliopsida</taxon>
        <taxon>eudicotyledons</taxon>
        <taxon>Gunneridae</taxon>
        <taxon>Pentapetalae</taxon>
        <taxon>rosids</taxon>
        <taxon>fabids</taxon>
        <taxon>Fabales</taxon>
        <taxon>Fabaceae</taxon>
        <taxon>Papilionoideae</taxon>
        <taxon>50 kb inversion clade</taxon>
        <taxon>dalbergioids sensu lato</taxon>
        <taxon>Dalbergieae</taxon>
        <taxon>Pterocarpus clade</taxon>
        <taxon>Stylosanthes</taxon>
    </lineage>
</organism>
<accession>A0ABU6Q3E1</accession>
<protein>
    <recommendedName>
        <fullName evidence="5">F-box domain-containing protein</fullName>
    </recommendedName>
</protein>
<dbReference type="InterPro" id="IPR005174">
    <property type="entry name" value="KIB1-4_b-propeller"/>
</dbReference>
<dbReference type="InterPro" id="IPR036047">
    <property type="entry name" value="F-box-like_dom_sf"/>
</dbReference>
<dbReference type="InterPro" id="IPR050942">
    <property type="entry name" value="F-box_BR-signaling"/>
</dbReference>
<evidence type="ECO:0008006" key="5">
    <source>
        <dbReference type="Google" id="ProtNLM"/>
    </source>
</evidence>
<reference evidence="3 4" key="1">
    <citation type="journal article" date="2023" name="Plants (Basel)">
        <title>Bridging the Gap: Combining Genomics and Transcriptomics Approaches to Understand Stylosanthes scabra, an Orphan Legume from the Brazilian Caatinga.</title>
        <authorList>
            <person name="Ferreira-Neto J.R.C."/>
            <person name="da Silva M.D."/>
            <person name="Binneck E."/>
            <person name="de Melo N.F."/>
            <person name="da Silva R.H."/>
            <person name="de Melo A.L.T.M."/>
            <person name="Pandolfi V."/>
            <person name="Bustamante F.O."/>
            <person name="Brasileiro-Vidal A.C."/>
            <person name="Benko-Iseppon A.M."/>
        </authorList>
    </citation>
    <scope>NUCLEOTIDE SEQUENCE [LARGE SCALE GENOMIC DNA]</scope>
    <source>
        <tissue evidence="3">Leaves</tissue>
    </source>
</reference>
<sequence>MGVDWSDLPPEIIEAIAGNLPTYGDYLRFRATCRSWHSFLPQAPLRLGPQLPWLMLSRRAFFHLSTHKTHLLNLPEPSIRTRNCGSSHGWLITLNEESPSIILLNPLTRATRSLPPLTAFPSVISFSYSNIGREYIVRNRHGGVDSFNLRQMCNSFVRKIVLSSSPSRSNEFSAFAIVGERNLALCRDGDDSWIFVSEEEELHCWEDAVHHDGSNSFYAVSKEGTVAVCSINDECFPPRVSIVQTVASVRFSGDIHYAVFSGEIMMLVSRILEQEFDDDAGGESNLVYRTVGFEIFEMNWCALKWEKLESLGDRALFIGGNSSLSLFAGSIGCLGDCIYFTDDYSDFNCDDACGKHDLGIFRLWDQGIEPLPCYPRNSYSRLGWPLPIWVSPNPS</sequence>
<evidence type="ECO:0000259" key="1">
    <source>
        <dbReference type="Pfam" id="PF03478"/>
    </source>
</evidence>
<dbReference type="Proteomes" id="UP001341840">
    <property type="component" value="Unassembled WGS sequence"/>
</dbReference>
<dbReference type="PANTHER" id="PTHR44259">
    <property type="entry name" value="OS07G0183000 PROTEIN-RELATED"/>
    <property type="match status" value="1"/>
</dbReference>
<dbReference type="SUPFAM" id="SSF81383">
    <property type="entry name" value="F-box domain"/>
    <property type="match status" value="1"/>
</dbReference>
<dbReference type="InterPro" id="IPR001810">
    <property type="entry name" value="F-box_dom"/>
</dbReference>
<proteinExistence type="predicted"/>
<dbReference type="EMBL" id="JASCZI010000008">
    <property type="protein sequence ID" value="MED6106353.1"/>
    <property type="molecule type" value="Genomic_DNA"/>
</dbReference>
<dbReference type="Gene3D" id="1.20.1280.50">
    <property type="match status" value="1"/>
</dbReference>
<feature type="domain" description="F-box" evidence="2">
    <location>
        <begin position="5"/>
        <end position="39"/>
    </location>
</feature>
<dbReference type="PANTHER" id="PTHR44259:SF114">
    <property type="entry name" value="OS06G0707300 PROTEIN"/>
    <property type="match status" value="1"/>
</dbReference>
<evidence type="ECO:0000313" key="4">
    <source>
        <dbReference type="Proteomes" id="UP001341840"/>
    </source>
</evidence>